<accession>A0A1D8PF18</accession>
<evidence type="ECO:0000313" key="7">
    <source>
        <dbReference type="CGD" id="CAL0000188880"/>
    </source>
</evidence>
<dbReference type="RefSeq" id="XP_713918.2">
    <property type="nucleotide sequence ID" value="XM_708825.2"/>
</dbReference>
<dbReference type="GeneID" id="3644421"/>
<reference evidence="8 9" key="3">
    <citation type="journal article" date="2013" name="Genome Biol.">
        <title>Assembly of a phased diploid Candida albicans genome facilitates allele-specific measurements and provides a simple model for repeat and indel structure.</title>
        <authorList>
            <person name="Muzzey D."/>
            <person name="Schwartz K."/>
            <person name="Weissman J.S."/>
            <person name="Sherlock G."/>
        </authorList>
    </citation>
    <scope>NUCLEOTIDE SEQUENCE [LARGE SCALE GENOMIC DNA]</scope>
    <source>
        <strain evidence="9">SC5314 / ATCC MYA-2876</strain>
    </source>
</reference>
<dbReference type="InterPro" id="IPR052646">
    <property type="entry name" value="Peroxisomal_PEX28-32"/>
</dbReference>
<dbReference type="OrthoDB" id="5586090at2759"/>
<evidence type="ECO:0000313" key="9">
    <source>
        <dbReference type="Proteomes" id="UP000000559"/>
    </source>
</evidence>
<dbReference type="InterPro" id="IPR010482">
    <property type="entry name" value="TECPR1-like_DysF"/>
</dbReference>
<keyword evidence="9" id="KW-1185">Reference proteome</keyword>
<feature type="domain" description="Peroxin/Ferlin" evidence="6">
    <location>
        <begin position="268"/>
        <end position="342"/>
    </location>
</feature>
<dbReference type="Proteomes" id="UP000000559">
    <property type="component" value="Chromosome 1"/>
</dbReference>
<proteinExistence type="predicted"/>
<comment type="subcellular location">
    <subcellularLocation>
        <location evidence="1">Endomembrane system</location>
        <topology evidence="1">Multi-pass membrane protein</topology>
    </subcellularLocation>
</comment>
<protein>
    <recommendedName>
        <fullName evidence="6">Peroxin/Ferlin domain-containing protein</fullName>
    </recommendedName>
</protein>
<dbReference type="eggNOG" id="ENOG502S05F">
    <property type="taxonomic scope" value="Eukaryota"/>
</dbReference>
<evidence type="ECO:0000259" key="6">
    <source>
        <dbReference type="SMART" id="SM00693"/>
    </source>
</evidence>
<organism evidence="8 9">
    <name type="scientific">Candida albicans (strain SC5314 / ATCC MYA-2876)</name>
    <name type="common">Yeast</name>
    <dbReference type="NCBI Taxonomy" id="237561"/>
    <lineage>
        <taxon>Eukaryota</taxon>
        <taxon>Fungi</taxon>
        <taxon>Dikarya</taxon>
        <taxon>Ascomycota</taxon>
        <taxon>Saccharomycotina</taxon>
        <taxon>Pichiomycetes</taxon>
        <taxon>Debaryomycetaceae</taxon>
        <taxon>Candida/Lodderomyces clade</taxon>
        <taxon>Candida</taxon>
    </lineage>
</organism>
<evidence type="ECO:0000256" key="1">
    <source>
        <dbReference type="ARBA" id="ARBA00004127"/>
    </source>
</evidence>
<dbReference type="GO" id="GO:0012505">
    <property type="term" value="C:endomembrane system"/>
    <property type="evidence" value="ECO:0007669"/>
    <property type="project" value="UniProtKB-SubCell"/>
</dbReference>
<dbReference type="PANTHER" id="PTHR31679">
    <property type="entry name" value="PEROXISOMAL MEMBRANE PROTEIN PEX30-RELATED"/>
    <property type="match status" value="1"/>
</dbReference>
<reference evidence="8 9" key="1">
    <citation type="journal article" date="2004" name="Proc. Natl. Acad. Sci. U.S.A.">
        <title>The diploid genome sequence of Candida albicans.</title>
        <authorList>
            <person name="Jones T."/>
            <person name="Federspiel N.A."/>
            <person name="Chibana H."/>
            <person name="Dungan J."/>
            <person name="Kalman S."/>
            <person name="Magee B.B."/>
            <person name="Newport G."/>
            <person name="Thorstenson Y.R."/>
            <person name="Agabian N."/>
            <person name="Magee P.T."/>
            <person name="Davis R.W."/>
            <person name="Scherer S."/>
        </authorList>
    </citation>
    <scope>NUCLEOTIDE SEQUENCE [LARGE SCALE GENOMIC DNA]</scope>
    <source>
        <strain evidence="9">SC5314 / ATCC MYA-2876</strain>
    </source>
</reference>
<gene>
    <name evidence="8" type="ordered locus">CAALFM_C111010CA</name>
    <name evidence="7" type="ordered locus">orf19.9849</name>
</gene>
<dbReference type="OMA" id="GFSRYTR"/>
<feature type="transmembrane region" description="Helical" evidence="5">
    <location>
        <begin position="176"/>
        <end position="194"/>
    </location>
</feature>
<dbReference type="GO" id="GO:0007031">
    <property type="term" value="P:peroxisome organization"/>
    <property type="evidence" value="ECO:0000318"/>
    <property type="project" value="GO_Central"/>
</dbReference>
<dbReference type="CGD" id="CAL0000188880">
    <property type="gene designation" value="orf19.9849"/>
</dbReference>
<dbReference type="AlphaFoldDB" id="A0A1D8PF18"/>
<evidence type="ECO:0000313" key="8">
    <source>
        <dbReference type="EMBL" id="AOW26727.1"/>
    </source>
</evidence>
<reference evidence="8 9" key="2">
    <citation type="journal article" date="2007" name="Genome Biol.">
        <title>Assembly of the Candida albicans genome into sixteen supercontigs aligned on the eight chromosomes.</title>
        <authorList>
            <person name="van het Hoog M."/>
            <person name="Rast T.J."/>
            <person name="Martchenko M."/>
            <person name="Grindle S."/>
            <person name="Dignard D."/>
            <person name="Hogues H."/>
            <person name="Cuomo C."/>
            <person name="Berriman M."/>
            <person name="Scherer S."/>
            <person name="Magee B.B."/>
            <person name="Whiteway M."/>
            <person name="Chibana H."/>
            <person name="Nantel A."/>
            <person name="Magee P.T."/>
        </authorList>
    </citation>
    <scope>GENOME REANNOTATION</scope>
    <source>
        <strain evidence="9">SC5314 / ATCC MYA-2876</strain>
    </source>
</reference>
<keyword evidence="4 5" id="KW-0472">Membrane</keyword>
<dbReference type="InParanoid" id="A0A1D8PF18"/>
<feature type="transmembrane region" description="Helical" evidence="5">
    <location>
        <begin position="66"/>
        <end position="82"/>
    </location>
</feature>
<feature type="transmembrane region" description="Helical" evidence="5">
    <location>
        <begin position="149"/>
        <end position="170"/>
    </location>
</feature>
<dbReference type="STRING" id="237561.A0A1D8PF18"/>
<keyword evidence="3 5" id="KW-1133">Transmembrane helix</keyword>
<sequence>MPEFKSHIRATFEPTDTKLLTNTPTSRLLTESPKLSTALSQIFPYLLLIDNLLEILTWTNEDHYQNFLLLTCYSCIIVYWNWVSHVILPILMTLAFSSIVWFISSIIYDSKYDEKPTIEEVLYTLHNITIRCEMLLRPIKHVPIQRKHFIKLVIASIFLTPLNFAVSKTLIPPQKYILFLGLFLFTFHSPYSFAIRRLLWRSLYVRIAILYITGLDIKIRKDYDPNDYQTVSRVASASNSDAEGLGGIPVLSDFKIIKKRVVSPTQLKQTVVFEILENERRWLGVGWSSLLYPSERPNFCYEGSYNLAPNITVHKENFPFPVFENDLYAYSWEWIDDDWSLELEYQKSKAHDGWVYFDSNWGNGRVRDGFSRYTRSRKWTRRATLIIDKRETVYDE</sequence>
<dbReference type="KEGG" id="cal:CAALFM_C111010CA"/>
<evidence type="ECO:0000256" key="3">
    <source>
        <dbReference type="ARBA" id="ARBA00022989"/>
    </source>
</evidence>
<feature type="transmembrane region" description="Helical" evidence="5">
    <location>
        <begin position="88"/>
        <end position="108"/>
    </location>
</feature>
<dbReference type="VEuPathDB" id="FungiDB:C1_11010C_A"/>
<dbReference type="PANTHER" id="PTHR31679:SF2">
    <property type="entry name" value="PEROXISOMAL MEMBRANE PROTEIN PEX30-RELATED"/>
    <property type="match status" value="1"/>
</dbReference>
<dbReference type="InterPro" id="IPR006614">
    <property type="entry name" value="Peroxin/Ferlin"/>
</dbReference>
<evidence type="ECO:0000256" key="2">
    <source>
        <dbReference type="ARBA" id="ARBA00022692"/>
    </source>
</evidence>
<dbReference type="EMBL" id="CP017623">
    <property type="protein sequence ID" value="AOW26727.1"/>
    <property type="molecule type" value="Genomic_DNA"/>
</dbReference>
<evidence type="ECO:0000256" key="5">
    <source>
        <dbReference type="SAM" id="Phobius"/>
    </source>
</evidence>
<dbReference type="SMART" id="SM00693">
    <property type="entry name" value="DysFN"/>
    <property type="match status" value="1"/>
</dbReference>
<dbReference type="Pfam" id="PF06398">
    <property type="entry name" value="Pex24p"/>
    <property type="match status" value="1"/>
</dbReference>
<keyword evidence="2 5" id="KW-0812">Transmembrane</keyword>
<dbReference type="GO" id="GO:0005778">
    <property type="term" value="C:peroxisomal membrane"/>
    <property type="evidence" value="ECO:0000318"/>
    <property type="project" value="GO_Central"/>
</dbReference>
<evidence type="ECO:0000256" key="4">
    <source>
        <dbReference type="ARBA" id="ARBA00023136"/>
    </source>
</evidence>
<name>A0A1D8PF18_CANAL</name>